<evidence type="ECO:0000256" key="3">
    <source>
        <dbReference type="ARBA" id="ARBA00020170"/>
    </source>
</evidence>
<dbReference type="GO" id="GO:0006302">
    <property type="term" value="P:double-strand break repair"/>
    <property type="evidence" value="ECO:0007669"/>
    <property type="project" value="TreeGrafter"/>
</dbReference>
<keyword evidence="5 9" id="KW-0235">DNA replication</keyword>
<protein>
    <recommendedName>
        <fullName evidence="3 9">DNA replication and repair protein RecF</fullName>
    </recommendedName>
</protein>
<keyword evidence="13" id="KW-1185">Reference proteome</keyword>
<evidence type="ECO:0000256" key="4">
    <source>
        <dbReference type="ARBA" id="ARBA00022490"/>
    </source>
</evidence>
<evidence type="ECO:0000259" key="11">
    <source>
        <dbReference type="Pfam" id="PF02463"/>
    </source>
</evidence>
<keyword evidence="9 10" id="KW-0227">DNA damage</keyword>
<dbReference type="RefSeq" id="WP_151166316.1">
    <property type="nucleotide sequence ID" value="NZ_WACR01000002.1"/>
</dbReference>
<evidence type="ECO:0000256" key="7">
    <source>
        <dbReference type="ARBA" id="ARBA00022840"/>
    </source>
</evidence>
<evidence type="ECO:0000313" key="13">
    <source>
        <dbReference type="Proteomes" id="UP000435357"/>
    </source>
</evidence>
<dbReference type="InterPro" id="IPR003395">
    <property type="entry name" value="RecF/RecN/SMC_N"/>
</dbReference>
<dbReference type="Proteomes" id="UP000435357">
    <property type="component" value="Unassembled WGS sequence"/>
</dbReference>
<evidence type="ECO:0000256" key="6">
    <source>
        <dbReference type="ARBA" id="ARBA00022741"/>
    </source>
</evidence>
<dbReference type="PANTHER" id="PTHR32182">
    <property type="entry name" value="DNA REPLICATION AND REPAIR PROTEIN RECF"/>
    <property type="match status" value="1"/>
</dbReference>
<evidence type="ECO:0000256" key="10">
    <source>
        <dbReference type="RuleBase" id="RU000578"/>
    </source>
</evidence>
<keyword evidence="6 9" id="KW-0547">Nucleotide-binding</keyword>
<feature type="domain" description="RecF/RecN/SMC N-terminal" evidence="11">
    <location>
        <begin position="3"/>
        <end position="361"/>
    </location>
</feature>
<dbReference type="SUPFAM" id="SSF52540">
    <property type="entry name" value="P-loop containing nucleoside triphosphate hydrolases"/>
    <property type="match status" value="1"/>
</dbReference>
<evidence type="ECO:0000313" key="12">
    <source>
        <dbReference type="EMBL" id="KAB1065492.1"/>
    </source>
</evidence>
<dbReference type="PANTHER" id="PTHR32182:SF0">
    <property type="entry name" value="DNA REPLICATION AND REPAIR PROTEIN RECF"/>
    <property type="match status" value="1"/>
</dbReference>
<dbReference type="GO" id="GO:0005737">
    <property type="term" value="C:cytoplasm"/>
    <property type="evidence" value="ECO:0007669"/>
    <property type="project" value="UniProtKB-SubCell"/>
</dbReference>
<comment type="subcellular location">
    <subcellularLocation>
        <location evidence="1 9 10">Cytoplasm</location>
    </subcellularLocation>
</comment>
<dbReference type="Gene3D" id="3.40.50.300">
    <property type="entry name" value="P-loop containing nucleotide triphosphate hydrolases"/>
    <property type="match status" value="1"/>
</dbReference>
<dbReference type="InterPro" id="IPR018078">
    <property type="entry name" value="DNA-binding_RecF_CS"/>
</dbReference>
<dbReference type="HAMAP" id="MF_00365">
    <property type="entry name" value="RecF"/>
    <property type="match status" value="1"/>
</dbReference>
<gene>
    <name evidence="9" type="primary">recF</name>
    <name evidence="12" type="ORF">F3059_02230</name>
</gene>
<dbReference type="PROSITE" id="PS00618">
    <property type="entry name" value="RECF_2"/>
    <property type="match status" value="1"/>
</dbReference>
<keyword evidence="9 10" id="KW-0742">SOS response</keyword>
<dbReference type="Gene3D" id="1.20.1050.90">
    <property type="entry name" value="RecF/RecN/SMC, N-terminal domain"/>
    <property type="match status" value="1"/>
</dbReference>
<comment type="similarity">
    <text evidence="2 9 10">Belongs to the RecF family.</text>
</comment>
<dbReference type="EMBL" id="WACR01000002">
    <property type="protein sequence ID" value="KAB1065492.1"/>
    <property type="molecule type" value="Genomic_DNA"/>
</dbReference>
<dbReference type="GO" id="GO:0009432">
    <property type="term" value="P:SOS response"/>
    <property type="evidence" value="ECO:0007669"/>
    <property type="project" value="UniProtKB-UniRule"/>
</dbReference>
<dbReference type="GO" id="GO:0005524">
    <property type="term" value="F:ATP binding"/>
    <property type="evidence" value="ECO:0007669"/>
    <property type="project" value="UniProtKB-UniRule"/>
</dbReference>
<sequence length="370" mass="43164">MHLKNLHLVHFKNRDQADLEFVDGINCFVGNNGVGKTNLLDSIYYLAFCKSFFNPIDSQNIQYDEGFFVIEGTFDRNEKDEKIYCGFKKGDKKQFKRNKKNYDRFSDHIGFLPLVMVSPADTELVYDGSEVRRKFVDGVISQFNSSYLDNLLKYNKAVSQRNALLKKMGEEQRWDASSVEVWNMQLLQYGQPIYEARREFLDEFIPIFQQYYNLIGNESEEVSLVYKSRLHEASFEDLLQQSEPKDARAQYTTVGVHKDDLKFEIKGHPLKKFGSQGQQKSFLIALKLAQFDFMKMKKGIKPLLLLDDIFDKLDKNRVKALMSLVSEHHFGQVFVTDANKTRIQELFEDIDTALRIFEVQPNETKLITEK</sequence>
<dbReference type="NCBIfam" id="TIGR00611">
    <property type="entry name" value="recf"/>
    <property type="match status" value="1"/>
</dbReference>
<keyword evidence="7 9" id="KW-0067">ATP-binding</keyword>
<keyword evidence="4 9" id="KW-0963">Cytoplasm</keyword>
<keyword evidence="9 10" id="KW-0234">DNA repair</keyword>
<dbReference type="Pfam" id="PF02463">
    <property type="entry name" value="SMC_N"/>
    <property type="match status" value="1"/>
</dbReference>
<dbReference type="GO" id="GO:0000731">
    <property type="term" value="P:DNA synthesis involved in DNA repair"/>
    <property type="evidence" value="ECO:0007669"/>
    <property type="project" value="TreeGrafter"/>
</dbReference>
<accession>A0A6N6M6G8</accession>
<evidence type="ECO:0000256" key="9">
    <source>
        <dbReference type="HAMAP-Rule" id="MF_00365"/>
    </source>
</evidence>
<dbReference type="PROSITE" id="PS00617">
    <property type="entry name" value="RECF_1"/>
    <property type="match status" value="1"/>
</dbReference>
<keyword evidence="8 9" id="KW-0238">DNA-binding</keyword>
<dbReference type="GO" id="GO:0006260">
    <property type="term" value="P:DNA replication"/>
    <property type="evidence" value="ECO:0007669"/>
    <property type="project" value="UniProtKB-UniRule"/>
</dbReference>
<evidence type="ECO:0000256" key="8">
    <source>
        <dbReference type="ARBA" id="ARBA00023125"/>
    </source>
</evidence>
<comment type="function">
    <text evidence="9 10">The RecF protein is involved in DNA metabolism; it is required for DNA replication and normal SOS inducibility. RecF binds preferentially to single-stranded, linear DNA. It also seems to bind ATP.</text>
</comment>
<dbReference type="InterPro" id="IPR042174">
    <property type="entry name" value="RecF_2"/>
</dbReference>
<reference evidence="12 13" key="1">
    <citation type="submission" date="2019-09" db="EMBL/GenBank/DDBJ databases">
        <title>Genomes of Cryomorphaceae.</title>
        <authorList>
            <person name="Bowman J.P."/>
        </authorList>
    </citation>
    <scope>NUCLEOTIDE SEQUENCE [LARGE SCALE GENOMIC DNA]</scope>
    <source>
        <strain evidence="12 13">KCTC 52047</strain>
    </source>
</reference>
<evidence type="ECO:0000256" key="2">
    <source>
        <dbReference type="ARBA" id="ARBA00008016"/>
    </source>
</evidence>
<dbReference type="AlphaFoldDB" id="A0A6N6M6G8"/>
<evidence type="ECO:0000256" key="1">
    <source>
        <dbReference type="ARBA" id="ARBA00004496"/>
    </source>
</evidence>
<comment type="caution">
    <text evidence="12">The sequence shown here is derived from an EMBL/GenBank/DDBJ whole genome shotgun (WGS) entry which is preliminary data.</text>
</comment>
<proteinExistence type="inferred from homology"/>
<name>A0A6N6M6G8_9FLAO</name>
<feature type="binding site" evidence="9">
    <location>
        <begin position="30"/>
        <end position="37"/>
    </location>
    <ligand>
        <name>ATP</name>
        <dbReference type="ChEBI" id="CHEBI:30616"/>
    </ligand>
</feature>
<organism evidence="12 13">
    <name type="scientific">Salibacter halophilus</name>
    <dbReference type="NCBI Taxonomy" id="1803916"/>
    <lineage>
        <taxon>Bacteria</taxon>
        <taxon>Pseudomonadati</taxon>
        <taxon>Bacteroidota</taxon>
        <taxon>Flavobacteriia</taxon>
        <taxon>Flavobacteriales</taxon>
        <taxon>Salibacteraceae</taxon>
        <taxon>Salibacter</taxon>
    </lineage>
</organism>
<evidence type="ECO:0000256" key="5">
    <source>
        <dbReference type="ARBA" id="ARBA00022705"/>
    </source>
</evidence>
<dbReference type="OrthoDB" id="9803889at2"/>
<dbReference type="InterPro" id="IPR001238">
    <property type="entry name" value="DNA-binding_RecF"/>
</dbReference>
<dbReference type="InterPro" id="IPR027417">
    <property type="entry name" value="P-loop_NTPase"/>
</dbReference>
<dbReference type="GO" id="GO:0003697">
    <property type="term" value="F:single-stranded DNA binding"/>
    <property type="evidence" value="ECO:0007669"/>
    <property type="project" value="UniProtKB-UniRule"/>
</dbReference>